<evidence type="ECO:0000256" key="1">
    <source>
        <dbReference type="SAM" id="MobiDB-lite"/>
    </source>
</evidence>
<feature type="region of interest" description="Disordered" evidence="1">
    <location>
        <begin position="183"/>
        <end position="202"/>
    </location>
</feature>
<organism evidence="2 3">
    <name type="scientific">Cymbomonas tetramitiformis</name>
    <dbReference type="NCBI Taxonomy" id="36881"/>
    <lineage>
        <taxon>Eukaryota</taxon>
        <taxon>Viridiplantae</taxon>
        <taxon>Chlorophyta</taxon>
        <taxon>Pyramimonadophyceae</taxon>
        <taxon>Pyramimonadales</taxon>
        <taxon>Pyramimonadaceae</taxon>
        <taxon>Cymbomonas</taxon>
    </lineage>
</organism>
<name>A0AAE0L3G0_9CHLO</name>
<accession>A0AAE0L3G0</accession>
<dbReference type="Proteomes" id="UP001190700">
    <property type="component" value="Unassembled WGS sequence"/>
</dbReference>
<gene>
    <name evidence="2" type="ORF">CYMTET_21155</name>
</gene>
<keyword evidence="3" id="KW-1185">Reference proteome</keyword>
<dbReference type="AlphaFoldDB" id="A0AAE0L3G0"/>
<evidence type="ECO:0000313" key="2">
    <source>
        <dbReference type="EMBL" id="KAK3270452.1"/>
    </source>
</evidence>
<comment type="caution">
    <text evidence="2">The sequence shown here is derived from an EMBL/GenBank/DDBJ whole genome shotgun (WGS) entry which is preliminary data.</text>
</comment>
<dbReference type="EMBL" id="LGRX02010383">
    <property type="protein sequence ID" value="KAK3270452.1"/>
    <property type="molecule type" value="Genomic_DNA"/>
</dbReference>
<reference evidence="2 3" key="1">
    <citation type="journal article" date="2015" name="Genome Biol. Evol.">
        <title>Comparative Genomics of a Bacterivorous Green Alga Reveals Evolutionary Causalities and Consequences of Phago-Mixotrophic Mode of Nutrition.</title>
        <authorList>
            <person name="Burns J.A."/>
            <person name="Paasch A."/>
            <person name="Narechania A."/>
            <person name="Kim E."/>
        </authorList>
    </citation>
    <scope>NUCLEOTIDE SEQUENCE [LARGE SCALE GENOMIC DNA]</scope>
    <source>
        <strain evidence="2 3">PLY_AMNH</strain>
    </source>
</reference>
<feature type="compositionally biased region" description="Low complexity" evidence="1">
    <location>
        <begin position="187"/>
        <end position="196"/>
    </location>
</feature>
<protein>
    <submittedName>
        <fullName evidence="2">Uncharacterized protein</fullName>
    </submittedName>
</protein>
<proteinExistence type="predicted"/>
<sequence length="234" mass="25191">MHRSWGPPLIRLRPSRFWAHGPENARGVFPMFCLEGGNAECAVLRWKSSHMRHVTGLFGQDARVVSDRGSARLLRASLVRRGYTAVGATCVVAYSCICRKQEWKALERKSLEGARGGEGSAYQQVHTVGWRGAEAQVSRAGEILAAALIHAGPAHMSAVNIITSSFGRVSALGRYSATAPIKPGGMSSSVPSSTDDVPSENTTEADTSFYYMDLYETPGADPALFLFTQGSVTP</sequence>
<evidence type="ECO:0000313" key="3">
    <source>
        <dbReference type="Proteomes" id="UP001190700"/>
    </source>
</evidence>